<dbReference type="PANTHER" id="PTHR46148:SF59">
    <property type="entry name" value="NUCLEOTIDYLTRANSFERASE, RIBONUCLEASE H"/>
    <property type="match status" value="1"/>
</dbReference>
<feature type="domain" description="Tf2-1-like SH3-like" evidence="1">
    <location>
        <begin position="150"/>
        <end position="196"/>
    </location>
</feature>
<organism evidence="2">
    <name type="scientific">Tanacetum cinerariifolium</name>
    <name type="common">Dalmatian daisy</name>
    <name type="synonym">Chrysanthemum cinerariifolium</name>
    <dbReference type="NCBI Taxonomy" id="118510"/>
    <lineage>
        <taxon>Eukaryota</taxon>
        <taxon>Viridiplantae</taxon>
        <taxon>Streptophyta</taxon>
        <taxon>Embryophyta</taxon>
        <taxon>Tracheophyta</taxon>
        <taxon>Spermatophyta</taxon>
        <taxon>Magnoliopsida</taxon>
        <taxon>eudicotyledons</taxon>
        <taxon>Gunneridae</taxon>
        <taxon>Pentapetalae</taxon>
        <taxon>asterids</taxon>
        <taxon>campanulids</taxon>
        <taxon>Asterales</taxon>
        <taxon>Asteraceae</taxon>
        <taxon>Asteroideae</taxon>
        <taxon>Anthemideae</taxon>
        <taxon>Anthemidinae</taxon>
        <taxon>Tanacetum</taxon>
    </lineage>
</organism>
<dbReference type="InterPro" id="IPR056924">
    <property type="entry name" value="SH3_Tf2-1"/>
</dbReference>
<keyword evidence="2" id="KW-0548">Nucleotidyltransferase</keyword>
<proteinExistence type="predicted"/>
<accession>A0A6L2MSR7</accession>
<keyword evidence="2" id="KW-0808">Transferase</keyword>
<reference evidence="2" key="1">
    <citation type="journal article" date="2019" name="Sci. Rep.">
        <title>Draft genome of Tanacetum cinerariifolium, the natural source of mosquito coil.</title>
        <authorList>
            <person name="Yamashiro T."/>
            <person name="Shiraishi A."/>
            <person name="Satake H."/>
            <person name="Nakayama K."/>
        </authorList>
    </citation>
    <scope>NUCLEOTIDE SEQUENCE</scope>
</reference>
<protein>
    <submittedName>
        <fullName evidence="2">Putative reverse transcriptase domain-containing protein</fullName>
    </submittedName>
</protein>
<gene>
    <name evidence="2" type="ORF">Tci_048387</name>
</gene>
<dbReference type="AlphaFoldDB" id="A0A6L2MSR7"/>
<dbReference type="GO" id="GO:0003964">
    <property type="term" value="F:RNA-directed DNA polymerase activity"/>
    <property type="evidence" value="ECO:0007669"/>
    <property type="project" value="UniProtKB-KW"/>
</dbReference>
<dbReference type="PANTHER" id="PTHR46148">
    <property type="entry name" value="CHROMO DOMAIN-CONTAINING PROTEIN"/>
    <property type="match status" value="1"/>
</dbReference>
<evidence type="ECO:0000259" key="1">
    <source>
        <dbReference type="Pfam" id="PF24626"/>
    </source>
</evidence>
<name>A0A6L2MSR7_TANCI</name>
<dbReference type="EMBL" id="BKCJ010007275">
    <property type="protein sequence ID" value="GEU76409.1"/>
    <property type="molecule type" value="Genomic_DNA"/>
</dbReference>
<comment type="caution">
    <text evidence="2">The sequence shown here is derived from an EMBL/GenBank/DDBJ whole genome shotgun (WGS) entry which is preliminary data.</text>
</comment>
<sequence length="196" mass="22730">MKNLEWYMQGSSVYPKIELRSGYYQQGFEKKTFRRLRSELDMDIMNFKLCHLNKQEHGEHLKLILELLKKEQLGAKFSNIKAAPFEVLYGWKCRSPVCWANVEVAQLTGPELIHETTEKIIHIEQGIQLLEITKGVMPMRGIKPLEFQVGDQVMLKISPWKGVIRFGKRGKLNPRYIGPFKVLAKVGTVAYRLELP</sequence>
<keyword evidence="2" id="KW-0695">RNA-directed DNA polymerase</keyword>
<dbReference type="Pfam" id="PF24626">
    <property type="entry name" value="SH3_Tf2-1"/>
    <property type="match status" value="1"/>
</dbReference>
<evidence type="ECO:0000313" key="2">
    <source>
        <dbReference type="EMBL" id="GEU76409.1"/>
    </source>
</evidence>